<reference evidence="2 3" key="1">
    <citation type="submission" date="2020-04" db="EMBL/GenBank/DDBJ databases">
        <title>Usitatibacter rugosus gen. nov., sp. nov. and Usitatibacter palustris sp. nov., novel members of Usitatibacteraceae fam. nov. within the order Nitrosomonadales isolated from soil.</title>
        <authorList>
            <person name="Huber K.J."/>
            <person name="Neumann-Schaal M."/>
            <person name="Geppert A."/>
            <person name="Luckner M."/>
            <person name="Wanner G."/>
            <person name="Overmann J."/>
        </authorList>
    </citation>
    <scope>NUCLEOTIDE SEQUENCE [LARGE SCALE GENOMIC DNA]</scope>
    <source>
        <strain evidence="2 3">0125_3</strain>
    </source>
</reference>
<dbReference type="KEGG" id="uru:DSM104443_01803"/>
<dbReference type="EMBL" id="CP053069">
    <property type="protein sequence ID" value="QJR10734.1"/>
    <property type="molecule type" value="Genomic_DNA"/>
</dbReference>
<keyword evidence="3" id="KW-1185">Reference proteome</keyword>
<feature type="chain" id="PRO_5026680523" description="DUF11 domain-containing protein" evidence="1">
    <location>
        <begin position="40"/>
        <end position="909"/>
    </location>
</feature>
<organism evidence="2 3">
    <name type="scientific">Usitatibacter rugosus</name>
    <dbReference type="NCBI Taxonomy" id="2732067"/>
    <lineage>
        <taxon>Bacteria</taxon>
        <taxon>Pseudomonadati</taxon>
        <taxon>Pseudomonadota</taxon>
        <taxon>Betaproteobacteria</taxon>
        <taxon>Nitrosomonadales</taxon>
        <taxon>Usitatibacteraceae</taxon>
        <taxon>Usitatibacter</taxon>
    </lineage>
</organism>
<accession>A0A6M4GW62</accession>
<name>A0A6M4GW62_9PROT</name>
<dbReference type="PANTHER" id="PTHR34819">
    <property type="entry name" value="LARGE CYSTEINE-RICH PERIPLASMIC PROTEIN OMCB"/>
    <property type="match status" value="1"/>
</dbReference>
<dbReference type="InterPro" id="IPR051172">
    <property type="entry name" value="Chlamydia_OmcB"/>
</dbReference>
<gene>
    <name evidence="2" type="ORF">DSM104443_01803</name>
</gene>
<evidence type="ECO:0008006" key="4">
    <source>
        <dbReference type="Google" id="ProtNLM"/>
    </source>
</evidence>
<evidence type="ECO:0000256" key="1">
    <source>
        <dbReference type="SAM" id="SignalP"/>
    </source>
</evidence>
<sequence length="909" mass="91021">MSSHHEAAMARGSTRNVVMALIVLVAGLLFGLASSTAQAAPPVGTVIGNQATATYNDAGGAARTATSNQVLTTVSQVKSFTLDAPGFRTASPGQPVYFPHTITNTGNGTDTYALNVPTTGGAFAHTGLVYYLDADNNGVPDNFTPITTTGPLAMGGVFRFVVAGTVPGTATAPQQGTITVSVTDTSGGPALTNLDTTTVATSAVTVTKSLSQTSGPSPNAGPITVTLSFTNTGSVAASALELHDALPVGMNYIAGSGRWSAFVPALTDAVDGAQGPGPTITYDYNGGTRTVNAIISSLPAGNSGTVTFQVTIAAGIAPGLLNNTATYQTSTQTPLVNTNTAAYQVLQVANVVANGSTTSSVNGTAEPVTIASAAAGSTLSFTNVIWNTGNAADTFLISIAGQAGWPLGSTFTLLQSDGVTSLIGNTTPSIPVYSGGACLPGFETDTPNQRCGYRVILRVQLPVTATGGPFSITKTATSTFDNARTDTVIDTLTLVAANTVDVTNNTARADITTNPGTAAAGNAGTTGFGATGTTVITTNTVTPSTSGPTTTRFQLFVNNTGAINDSFNLTSSAAPAGWTVTFRADGGAGNCSTVGAGLTTTGTINASSARLICAEVTVPAANTGNATVGNYDIDFTATSALNGTVSDVKRDRVTVNAVHSVTVTPNNTQQTFPGGAVTYTHVVTNLGNAAEPITFSLGFLTDSRSGQGWTSIAYVDGNSNGVFDPGVDDVAANQISTATTFSVAVGATRTVFVRVFAPGSATAADPANVTTVTATYNTGANTATATDTTSVTDGLTLLKEQVAVSCAAPGPHAGYSTAPIPAGPNTAPGQCIAYRITGTNTTAAGITLVFINDNVPGNTRQRNSCGAPATTLGTVTSPGDGNTGLISANVGALASAQNAIVTFCVRIDP</sequence>
<dbReference type="PANTHER" id="PTHR34819:SF5">
    <property type="entry name" value="CONSERVED REPEAT DOMAIN PROTEIN"/>
    <property type="match status" value="1"/>
</dbReference>
<feature type="signal peptide" evidence="1">
    <location>
        <begin position="1"/>
        <end position="39"/>
    </location>
</feature>
<protein>
    <recommendedName>
        <fullName evidence="4">DUF11 domain-containing protein</fullName>
    </recommendedName>
</protein>
<evidence type="ECO:0000313" key="3">
    <source>
        <dbReference type="Proteomes" id="UP000501534"/>
    </source>
</evidence>
<dbReference type="AlphaFoldDB" id="A0A6M4GW62"/>
<keyword evidence="1" id="KW-0732">Signal</keyword>
<dbReference type="RefSeq" id="WP_171091490.1">
    <property type="nucleotide sequence ID" value="NZ_CP053069.1"/>
</dbReference>
<dbReference type="Proteomes" id="UP000501534">
    <property type="component" value="Chromosome"/>
</dbReference>
<dbReference type="NCBIfam" id="TIGR01451">
    <property type="entry name" value="B_ant_repeat"/>
    <property type="match status" value="1"/>
</dbReference>
<evidence type="ECO:0000313" key="2">
    <source>
        <dbReference type="EMBL" id="QJR10734.1"/>
    </source>
</evidence>
<dbReference type="InterPro" id="IPR047589">
    <property type="entry name" value="DUF11_rpt"/>
</dbReference>
<proteinExistence type="predicted"/>